<protein>
    <submittedName>
        <fullName evidence="1">Phage major capsid protein E</fullName>
    </submittedName>
</protein>
<dbReference type="HAMAP" id="MF_04133">
    <property type="entry name" value="CAPSID_LAMBDA"/>
    <property type="match status" value="1"/>
</dbReference>
<accession>A0A1I4T3Z6</accession>
<evidence type="ECO:0000313" key="2">
    <source>
        <dbReference type="Proteomes" id="UP000199339"/>
    </source>
</evidence>
<dbReference type="RefSeq" id="WP_091999625.1">
    <property type="nucleotide sequence ID" value="NZ_FOUR01000002.1"/>
</dbReference>
<dbReference type="OrthoDB" id="5449178at2"/>
<dbReference type="Gene3D" id="3.15.30.10">
    <property type="entry name" value="putative capsid protein of prophage domain like"/>
    <property type="match status" value="1"/>
</dbReference>
<dbReference type="Gene3D" id="3.30.1930.10">
    <property type="entry name" value="capsid protein of prophage domain"/>
    <property type="match status" value="1"/>
</dbReference>
<proteinExistence type="inferred from homology"/>
<gene>
    <name evidence="1" type="ORF">SAMN04487961_0989</name>
</gene>
<dbReference type="InterPro" id="IPR005564">
    <property type="entry name" value="Major_capsid_GpE"/>
</dbReference>
<organism evidence="1 2">
    <name type="scientific">Marinobacter pelagius</name>
    <dbReference type="NCBI Taxonomy" id="379482"/>
    <lineage>
        <taxon>Bacteria</taxon>
        <taxon>Pseudomonadati</taxon>
        <taxon>Pseudomonadota</taxon>
        <taxon>Gammaproteobacteria</taxon>
        <taxon>Pseudomonadales</taxon>
        <taxon>Marinobacteraceae</taxon>
        <taxon>Marinobacter</taxon>
    </lineage>
</organism>
<dbReference type="Proteomes" id="UP000199339">
    <property type="component" value="Unassembled WGS sequence"/>
</dbReference>
<keyword evidence="2" id="KW-1185">Reference proteome</keyword>
<name>A0A1I4T3Z6_9GAMM</name>
<sequence length="336" mass="37433">MTYSTVELLDGVRRLDPFMPFLLNLVCPGSVTFGTQEIAFDAWEADMKLAPFVSPYVPGQISQQPGGEVRKFKAPYLKPKDVVDPARVLVRRPGESFSAPLSPVQRADAIRMDIMDTHRQKIRRREEWMIAQILRTGQVTVSGPKYPTSLLDFRRDANLTIDISGGAAAWDQTTAKPVEDLEDWFAMLESPATHVIFGRGAFRRALESAAFKELVDSRRGSDTQLEMAPAETDAFYRGRLGGSGPELWTYSGWYHDANGTKQFFVPDNEIIIVSAAGSRGVRAYGAILDANAQYQEAELWPKNFTTDDPGQEYIMTQSGPLPVVRRIDATMGVTVY</sequence>
<dbReference type="Pfam" id="PF03864">
    <property type="entry name" value="Phage_cap_E"/>
    <property type="match status" value="1"/>
</dbReference>
<dbReference type="EMBL" id="FOUR01000002">
    <property type="protein sequence ID" value="SFM71442.1"/>
    <property type="molecule type" value="Genomic_DNA"/>
</dbReference>
<reference evidence="2" key="1">
    <citation type="submission" date="2016-10" db="EMBL/GenBank/DDBJ databases">
        <authorList>
            <person name="Varghese N."/>
            <person name="Submissions S."/>
        </authorList>
    </citation>
    <scope>NUCLEOTIDE SEQUENCE [LARGE SCALE GENOMIC DNA]</scope>
    <source>
        <strain evidence="2">CGMCC 1.6775</strain>
    </source>
</reference>
<dbReference type="AlphaFoldDB" id="A0A1I4T3Z6"/>
<evidence type="ECO:0000313" key="1">
    <source>
        <dbReference type="EMBL" id="SFM71442.1"/>
    </source>
</evidence>